<dbReference type="Pfam" id="PF05485">
    <property type="entry name" value="THAP"/>
    <property type="match status" value="1"/>
</dbReference>
<dbReference type="PANTHER" id="PTHR23080">
    <property type="entry name" value="THAP DOMAIN PROTEIN"/>
    <property type="match status" value="1"/>
</dbReference>
<dbReference type="InterPro" id="IPR027805">
    <property type="entry name" value="Transposase_HTH_dom"/>
</dbReference>
<evidence type="ECO:0000313" key="9">
    <source>
        <dbReference type="Ensembl" id="ENSNMLP00000028733.1"/>
    </source>
</evidence>
<evidence type="ECO:0000256" key="2">
    <source>
        <dbReference type="ARBA" id="ARBA00022723"/>
    </source>
</evidence>
<dbReference type="GO" id="GO:0003677">
    <property type="term" value="F:DNA binding"/>
    <property type="evidence" value="ECO:0007669"/>
    <property type="project" value="UniProtKB-UniRule"/>
</dbReference>
<dbReference type="AlphaFoldDB" id="A0A8C6U0Y4"/>
<evidence type="ECO:0000313" key="10">
    <source>
        <dbReference type="Proteomes" id="UP000694523"/>
    </source>
</evidence>
<dbReference type="PROSITE" id="PS50950">
    <property type="entry name" value="ZF_THAP"/>
    <property type="match status" value="1"/>
</dbReference>
<reference evidence="9" key="1">
    <citation type="submission" date="2025-08" db="UniProtKB">
        <authorList>
            <consortium name="Ensembl"/>
        </authorList>
    </citation>
    <scope>IDENTIFICATION</scope>
</reference>
<keyword evidence="5 6" id="KW-0238">DNA-binding</keyword>
<dbReference type="PANTHER" id="PTHR23080:SF63">
    <property type="entry name" value="TICK TRANSPOSON"/>
    <property type="match status" value="1"/>
</dbReference>
<sequence length="555" mass="62456">MPGSYCSVRDCPHGARGLKKWMETFCPVHQCNKGTSWCICEPPYVLFPFPTERKDPERRDEWTKLMNRKDIKTGQSWAPGKNSRVCSRHFVDGAPSTSFPNPTLNLGYPVPSTSAGQKRTYTVVTVRASKRQKLNIESPTTEDTQNQGPSKEDTPKTSGSDPGTDEKTIHAYVDHTYANTNRNNCKSNCNCDSITRLTAKIIHLENKLKMLGTETDEGSCSGTRPADVMNNTIGTNAEKKRYFTDRFLSDDRSVKLNTGLPNKETFNKLLQVLTPRAAKMRYWGGTRRVISTKVRKSVQTPEKSAPGRKRNIKVEFLMVLMKLRQGLTNEFLASIFSISASLCSNIITTWIKFLGAQLRGLVIWPDKNLIRTMLPASLAEEYPNLRCILDRGETFIDRPRGVKLQAATWSDYKKHNTLKYLVGIAPNGHISFMSKAWGGQTTDRQIVQQSGFLDLVDPQDLIMADRGFPIQEDLLFKMAKLVIPPTSSGLEQMCSQNVAQTKKVTNVHIHVERAINRIKWFQILSTTLPVTMAHLFDDILIICAALCNLLPPLIE</sequence>
<organism evidence="9 10">
    <name type="scientific">Neogobius melanostomus</name>
    <name type="common">round goby</name>
    <dbReference type="NCBI Taxonomy" id="47308"/>
    <lineage>
        <taxon>Eukaryota</taxon>
        <taxon>Metazoa</taxon>
        <taxon>Chordata</taxon>
        <taxon>Craniata</taxon>
        <taxon>Vertebrata</taxon>
        <taxon>Euteleostomi</taxon>
        <taxon>Actinopterygii</taxon>
        <taxon>Neopterygii</taxon>
        <taxon>Teleostei</taxon>
        <taxon>Neoteleostei</taxon>
        <taxon>Acanthomorphata</taxon>
        <taxon>Gobiaria</taxon>
        <taxon>Gobiiformes</taxon>
        <taxon>Gobioidei</taxon>
        <taxon>Gobiidae</taxon>
        <taxon>Benthophilinae</taxon>
        <taxon>Neogobiini</taxon>
        <taxon>Neogobius</taxon>
    </lineage>
</organism>
<evidence type="ECO:0000256" key="3">
    <source>
        <dbReference type="ARBA" id="ARBA00022771"/>
    </source>
</evidence>
<keyword evidence="4" id="KW-0862">Zinc</keyword>
<dbReference type="InterPro" id="IPR027806">
    <property type="entry name" value="HARBI1_dom"/>
</dbReference>
<dbReference type="Ensembl" id="ENSNMLT00000032078.1">
    <property type="protein sequence ID" value="ENSNMLP00000028733.1"/>
    <property type="gene ID" value="ENSNMLG00000018244.1"/>
</dbReference>
<evidence type="ECO:0000256" key="1">
    <source>
        <dbReference type="ARBA" id="ARBA00001968"/>
    </source>
</evidence>
<evidence type="ECO:0000256" key="6">
    <source>
        <dbReference type="PROSITE-ProRule" id="PRU00309"/>
    </source>
</evidence>
<evidence type="ECO:0000256" key="7">
    <source>
        <dbReference type="SAM" id="MobiDB-lite"/>
    </source>
</evidence>
<dbReference type="GO" id="GO:0008270">
    <property type="term" value="F:zinc ion binding"/>
    <property type="evidence" value="ECO:0007669"/>
    <property type="project" value="UniProtKB-KW"/>
</dbReference>
<dbReference type="Proteomes" id="UP000694523">
    <property type="component" value="Unplaced"/>
</dbReference>
<evidence type="ECO:0000256" key="5">
    <source>
        <dbReference type="ARBA" id="ARBA00023125"/>
    </source>
</evidence>
<reference evidence="9" key="2">
    <citation type="submission" date="2025-09" db="UniProtKB">
        <authorList>
            <consortium name="Ensembl"/>
        </authorList>
    </citation>
    <scope>IDENTIFICATION</scope>
</reference>
<feature type="region of interest" description="Disordered" evidence="7">
    <location>
        <begin position="130"/>
        <end position="167"/>
    </location>
</feature>
<feature type="domain" description="THAP-type" evidence="8">
    <location>
        <begin position="22"/>
        <end position="114"/>
    </location>
</feature>
<name>A0A8C6U0Y4_9GOBI</name>
<dbReference type="SMART" id="SM00980">
    <property type="entry name" value="THAP"/>
    <property type="match status" value="1"/>
</dbReference>
<accession>A0A8C6U0Y4</accession>
<keyword evidence="2" id="KW-0479">Metal-binding</keyword>
<protein>
    <recommendedName>
        <fullName evidence="8">THAP-type domain-containing protein</fullName>
    </recommendedName>
</protein>
<dbReference type="Pfam" id="PF13613">
    <property type="entry name" value="HTH_Tnp_4"/>
    <property type="match status" value="1"/>
</dbReference>
<proteinExistence type="predicted"/>
<keyword evidence="3 6" id="KW-0863">Zinc-finger</keyword>
<dbReference type="SUPFAM" id="SSF57716">
    <property type="entry name" value="Glucocorticoid receptor-like (DNA-binding domain)"/>
    <property type="match status" value="1"/>
</dbReference>
<feature type="compositionally biased region" description="Polar residues" evidence="7">
    <location>
        <begin position="135"/>
        <end position="149"/>
    </location>
</feature>
<evidence type="ECO:0000256" key="4">
    <source>
        <dbReference type="ARBA" id="ARBA00022833"/>
    </source>
</evidence>
<evidence type="ECO:0000259" key="8">
    <source>
        <dbReference type="PROSITE" id="PS50950"/>
    </source>
</evidence>
<keyword evidence="10" id="KW-1185">Reference proteome</keyword>
<comment type="cofactor">
    <cofactor evidence="1">
        <name>a divalent metal cation</name>
        <dbReference type="ChEBI" id="CHEBI:60240"/>
    </cofactor>
</comment>
<dbReference type="InterPro" id="IPR006612">
    <property type="entry name" value="THAP_Znf"/>
</dbReference>
<dbReference type="Pfam" id="PF13359">
    <property type="entry name" value="DDE_Tnp_4"/>
    <property type="match status" value="1"/>
</dbReference>